<dbReference type="InterPro" id="IPR001841">
    <property type="entry name" value="Znf_RING"/>
</dbReference>
<dbReference type="Proteomes" id="UP000085678">
    <property type="component" value="Unplaced"/>
</dbReference>
<dbReference type="InParanoid" id="A0A1S3IDR4"/>
<dbReference type="RefSeq" id="XP_013395996.1">
    <property type="nucleotide sequence ID" value="XM_013540542.1"/>
</dbReference>
<dbReference type="SUPFAM" id="SSF57850">
    <property type="entry name" value="RING/U-box"/>
    <property type="match status" value="1"/>
</dbReference>
<evidence type="ECO:0000256" key="4">
    <source>
        <dbReference type="PROSITE-ProRule" id="PRU00175"/>
    </source>
</evidence>
<keyword evidence="8" id="KW-1185">Reference proteome</keyword>
<dbReference type="SMART" id="SM00184">
    <property type="entry name" value="RING"/>
    <property type="match status" value="1"/>
</dbReference>
<dbReference type="PANTHER" id="PTHR22763">
    <property type="entry name" value="RING ZINC FINGER PROTEIN"/>
    <property type="match status" value="1"/>
</dbReference>
<feature type="transmembrane region" description="Helical" evidence="6">
    <location>
        <begin position="61"/>
        <end position="84"/>
    </location>
</feature>
<dbReference type="Gene3D" id="3.30.40.10">
    <property type="entry name" value="Zinc/RING finger domain, C3HC4 (zinc finger)"/>
    <property type="match status" value="1"/>
</dbReference>
<dbReference type="GO" id="GO:0008270">
    <property type="term" value="F:zinc ion binding"/>
    <property type="evidence" value="ECO:0007669"/>
    <property type="project" value="UniProtKB-KW"/>
</dbReference>
<dbReference type="Pfam" id="PF13923">
    <property type="entry name" value="zf-C3HC4_2"/>
    <property type="match status" value="1"/>
</dbReference>
<evidence type="ECO:0000256" key="3">
    <source>
        <dbReference type="ARBA" id="ARBA00022833"/>
    </source>
</evidence>
<evidence type="ECO:0000256" key="6">
    <source>
        <dbReference type="SAM" id="Phobius"/>
    </source>
</evidence>
<feature type="transmembrane region" description="Helical" evidence="6">
    <location>
        <begin position="96"/>
        <end position="113"/>
    </location>
</feature>
<keyword evidence="3" id="KW-0862">Zinc</keyword>
<sequence>MVDQEMRSGCSPAREPGDGADSLMKDERVRLRIDMKTALSYCVAGVVSVAFFLCMDDYRWVWYYMVIPAIVLNLLIILLLVVSYFSLDAGQELSKIIFMLLWLPISFVLGFSANPAESGRTLGYFHSSSPLEEEDIASTHDSPVNQRLKQVMFFLLVADIRRVSYPPQSSLRMAWLTSFVGYNLVVDAAKMIHETTEAFLQSSPLSNKKTQFQITEGILVCLVMIVDYLLCGTVTDTFLRAMHMVITSEMLKVTVFHTLDALSFDILEGMEKDASGIVCAALETSVSLALIIWYLTLGRPSSPWTMLVIALVIYSNMYLAIHKAYATAWQNICRETEKLSVFRRATFRETMAYKDICAVCLGSMRNARITPCSHMFHGKCLRSSLRERKRCPMCNKNFDNILKGDLKDAA</sequence>
<organism evidence="8 9">
    <name type="scientific">Lingula anatina</name>
    <name type="common">Brachiopod</name>
    <name type="synonym">Lingula unguis</name>
    <dbReference type="NCBI Taxonomy" id="7574"/>
    <lineage>
        <taxon>Eukaryota</taxon>
        <taxon>Metazoa</taxon>
        <taxon>Spiralia</taxon>
        <taxon>Lophotrochozoa</taxon>
        <taxon>Brachiopoda</taxon>
        <taxon>Linguliformea</taxon>
        <taxon>Lingulata</taxon>
        <taxon>Lingulida</taxon>
        <taxon>Linguloidea</taxon>
        <taxon>Lingulidae</taxon>
        <taxon>Lingula</taxon>
    </lineage>
</organism>
<feature type="region of interest" description="Disordered" evidence="5">
    <location>
        <begin position="1"/>
        <end position="21"/>
    </location>
</feature>
<accession>A0A1S3IDR4</accession>
<evidence type="ECO:0000256" key="2">
    <source>
        <dbReference type="ARBA" id="ARBA00022771"/>
    </source>
</evidence>
<keyword evidence="2 4" id="KW-0863">Zinc-finger</keyword>
<dbReference type="GeneID" id="106163072"/>
<keyword evidence="6" id="KW-0812">Transmembrane</keyword>
<name>A0A1S3IDR4_LINAN</name>
<dbReference type="InterPro" id="IPR013083">
    <property type="entry name" value="Znf_RING/FYVE/PHD"/>
</dbReference>
<protein>
    <submittedName>
        <fullName evidence="9">RING finger protein 145-like</fullName>
    </submittedName>
</protein>
<gene>
    <name evidence="9" type="primary">LOC106163072</name>
</gene>
<dbReference type="STRING" id="7574.A0A1S3IDR4"/>
<evidence type="ECO:0000313" key="9">
    <source>
        <dbReference type="RefSeq" id="XP_013395996.1"/>
    </source>
</evidence>
<evidence type="ECO:0000256" key="1">
    <source>
        <dbReference type="ARBA" id="ARBA00022723"/>
    </source>
</evidence>
<feature type="transmembrane region" description="Helical" evidence="6">
    <location>
        <begin position="214"/>
        <end position="235"/>
    </location>
</feature>
<dbReference type="InterPro" id="IPR050731">
    <property type="entry name" value="HRD1_E3_ubiq-ligases"/>
</dbReference>
<evidence type="ECO:0000256" key="5">
    <source>
        <dbReference type="SAM" id="MobiDB-lite"/>
    </source>
</evidence>
<dbReference type="GO" id="GO:0043161">
    <property type="term" value="P:proteasome-mediated ubiquitin-dependent protein catabolic process"/>
    <property type="evidence" value="ECO:0007669"/>
    <property type="project" value="TreeGrafter"/>
</dbReference>
<feature type="transmembrane region" description="Helical" evidence="6">
    <location>
        <begin position="274"/>
        <end position="295"/>
    </location>
</feature>
<dbReference type="GO" id="GO:0061630">
    <property type="term" value="F:ubiquitin protein ligase activity"/>
    <property type="evidence" value="ECO:0007669"/>
    <property type="project" value="TreeGrafter"/>
</dbReference>
<evidence type="ECO:0000259" key="7">
    <source>
        <dbReference type="PROSITE" id="PS50089"/>
    </source>
</evidence>
<dbReference type="GO" id="GO:0012505">
    <property type="term" value="C:endomembrane system"/>
    <property type="evidence" value="ECO:0007669"/>
    <property type="project" value="TreeGrafter"/>
</dbReference>
<feature type="domain" description="RING-type" evidence="7">
    <location>
        <begin position="357"/>
        <end position="395"/>
    </location>
</feature>
<feature type="transmembrane region" description="Helical" evidence="6">
    <location>
        <begin position="301"/>
        <end position="321"/>
    </location>
</feature>
<proteinExistence type="predicted"/>
<keyword evidence="1" id="KW-0479">Metal-binding</keyword>
<dbReference type="PROSITE" id="PS50089">
    <property type="entry name" value="ZF_RING_2"/>
    <property type="match status" value="1"/>
</dbReference>
<dbReference type="OrthoDB" id="4752984at2759"/>
<feature type="transmembrane region" description="Helical" evidence="6">
    <location>
        <begin position="38"/>
        <end position="55"/>
    </location>
</feature>
<reference evidence="9" key="1">
    <citation type="submission" date="2025-08" db="UniProtKB">
        <authorList>
            <consortium name="RefSeq"/>
        </authorList>
    </citation>
    <scope>IDENTIFICATION</scope>
    <source>
        <tissue evidence="9">Gonads</tissue>
    </source>
</reference>
<dbReference type="AlphaFoldDB" id="A0A1S3IDR4"/>
<evidence type="ECO:0000313" key="8">
    <source>
        <dbReference type="Proteomes" id="UP000085678"/>
    </source>
</evidence>
<dbReference type="KEGG" id="lak:106163072"/>
<keyword evidence="6" id="KW-1133">Transmembrane helix</keyword>
<keyword evidence="6" id="KW-0472">Membrane</keyword>